<accession>A0A0G9MM00</accession>
<dbReference type="NCBIfam" id="TIGR00536">
    <property type="entry name" value="hemK_fam"/>
    <property type="match status" value="1"/>
</dbReference>
<feature type="binding site" evidence="4">
    <location>
        <position position="166"/>
    </location>
    <ligand>
        <name>S-adenosyl-L-methionine</name>
        <dbReference type="ChEBI" id="CHEBI:59789"/>
    </ligand>
</feature>
<dbReference type="InterPro" id="IPR019874">
    <property type="entry name" value="RF_methyltr_PrmC"/>
</dbReference>
<dbReference type="NCBIfam" id="TIGR03534">
    <property type="entry name" value="RF_mod_PrmC"/>
    <property type="match status" value="1"/>
</dbReference>
<dbReference type="GO" id="GO:0003676">
    <property type="term" value="F:nucleic acid binding"/>
    <property type="evidence" value="ECO:0007669"/>
    <property type="project" value="InterPro"/>
</dbReference>
<dbReference type="SUPFAM" id="SSF53335">
    <property type="entry name" value="S-adenosyl-L-methionine-dependent methyltransferases"/>
    <property type="match status" value="1"/>
</dbReference>
<dbReference type="InterPro" id="IPR029063">
    <property type="entry name" value="SAM-dependent_MTases_sf"/>
</dbReference>
<dbReference type="STRING" id="502682.BMF35_a0884"/>
<sequence>MVVGQAIREGAQRLSATSETARLDAELLMAHALGMSRSEMLLRHMQDEAPDTFATLIDRRAAYEPVAYIIGTQEFLGRSFAVSPAVLIPRSDSESVVLAALQSAPDARSVLDLGTGSGALLLSLLAESPEAKGTGIDASEAALEIASSNAARLGVSERATLLERDWTKHDWREGLGRFDLVIANPPYVETHAELDRDVRDFEPQCALFAGEDGLDDYRIIIPQLPNLLAPGGVAVLEIGALQARAVSALAESQGFRVETHHDLAKRDRALVLRQRAWQSANQ</sequence>
<dbReference type="Pfam" id="PF13847">
    <property type="entry name" value="Methyltransf_31"/>
    <property type="match status" value="1"/>
</dbReference>
<comment type="similarity">
    <text evidence="4">Belongs to the protein N5-glutamine methyltransferase family. PrmC subfamily.</text>
</comment>
<dbReference type="GO" id="GO:0102559">
    <property type="term" value="F:peptide chain release factor N(5)-glutamine methyltransferase activity"/>
    <property type="evidence" value="ECO:0007669"/>
    <property type="project" value="UniProtKB-EC"/>
</dbReference>
<feature type="binding site" evidence="4">
    <location>
        <position position="184"/>
    </location>
    <ligand>
        <name>S-adenosyl-L-methionine</name>
        <dbReference type="ChEBI" id="CHEBI:59789"/>
    </ligand>
</feature>
<evidence type="ECO:0000259" key="6">
    <source>
        <dbReference type="Pfam" id="PF17827"/>
    </source>
</evidence>
<proteinExistence type="inferred from homology"/>
<reference evidence="7 8" key="1">
    <citation type="submission" date="2015-04" db="EMBL/GenBank/DDBJ databases">
        <title>The draft genome sequence of Erythrobacr gangjinensis K7-2.</title>
        <authorList>
            <person name="Zhuang L."/>
            <person name="Liu Y."/>
            <person name="Shao Z."/>
        </authorList>
    </citation>
    <scope>NUCLEOTIDE SEQUENCE [LARGE SCALE GENOMIC DNA]</scope>
    <source>
        <strain evidence="7 8">K7-2</strain>
    </source>
</reference>
<evidence type="ECO:0000313" key="7">
    <source>
        <dbReference type="EMBL" id="KLE31717.1"/>
    </source>
</evidence>
<dbReference type="OrthoDB" id="9800643at2"/>
<organism evidence="7 8">
    <name type="scientific">Aurantiacibacter gangjinensis</name>
    <dbReference type="NCBI Taxonomy" id="502682"/>
    <lineage>
        <taxon>Bacteria</taxon>
        <taxon>Pseudomonadati</taxon>
        <taxon>Pseudomonadota</taxon>
        <taxon>Alphaproteobacteria</taxon>
        <taxon>Sphingomonadales</taxon>
        <taxon>Erythrobacteraceae</taxon>
        <taxon>Aurantiacibacter</taxon>
    </lineage>
</organism>
<gene>
    <name evidence="4" type="primary">prmC</name>
    <name evidence="7" type="ORF">AAW01_09410</name>
</gene>
<dbReference type="Gene3D" id="1.10.8.10">
    <property type="entry name" value="DNA helicase RuvA subunit, C-terminal domain"/>
    <property type="match status" value="1"/>
</dbReference>
<feature type="domain" description="Methyltransferase" evidence="5">
    <location>
        <begin position="108"/>
        <end position="237"/>
    </location>
</feature>
<dbReference type="EC" id="2.1.1.297" evidence="4"/>
<feature type="binding site" evidence="4">
    <location>
        <begin position="114"/>
        <end position="118"/>
    </location>
    <ligand>
        <name>S-adenosyl-L-methionine</name>
        <dbReference type="ChEBI" id="CHEBI:59789"/>
    </ligand>
</feature>
<dbReference type="AlphaFoldDB" id="A0A0G9MM00"/>
<dbReference type="RefSeq" id="WP_047007068.1">
    <property type="nucleotide sequence ID" value="NZ_CP018097.1"/>
</dbReference>
<evidence type="ECO:0000313" key="8">
    <source>
        <dbReference type="Proteomes" id="UP000053070"/>
    </source>
</evidence>
<keyword evidence="3 4" id="KW-0949">S-adenosyl-L-methionine</keyword>
<feature type="binding site" evidence="4">
    <location>
        <begin position="184"/>
        <end position="187"/>
    </location>
    <ligand>
        <name>substrate</name>
    </ligand>
</feature>
<keyword evidence="8" id="KW-1185">Reference proteome</keyword>
<keyword evidence="2 4" id="KW-0808">Transferase</keyword>
<dbReference type="GO" id="GO:0032259">
    <property type="term" value="P:methylation"/>
    <property type="evidence" value="ECO:0007669"/>
    <property type="project" value="UniProtKB-KW"/>
</dbReference>
<comment type="function">
    <text evidence="4">Methylates the class 1 translation termination release factors RF1/PrfA and RF2/PrfB on the glutamine residue of the universally conserved GGQ motif.</text>
</comment>
<protein>
    <recommendedName>
        <fullName evidence="4">Release factor glutamine methyltransferase</fullName>
        <shortName evidence="4">RF MTase</shortName>
        <ecNumber evidence="4">2.1.1.297</ecNumber>
    </recommendedName>
    <alternativeName>
        <fullName evidence="4">N5-glutamine methyltransferase PrmC</fullName>
    </alternativeName>
    <alternativeName>
        <fullName evidence="4">Protein-(glutamine-N5) MTase PrmC</fullName>
    </alternativeName>
    <alternativeName>
        <fullName evidence="4">Protein-glutamine N-methyltransferase PrmC</fullName>
    </alternativeName>
</protein>
<evidence type="ECO:0000259" key="5">
    <source>
        <dbReference type="Pfam" id="PF13847"/>
    </source>
</evidence>
<dbReference type="PANTHER" id="PTHR18895">
    <property type="entry name" value="HEMK METHYLTRANSFERASE"/>
    <property type="match status" value="1"/>
</dbReference>
<dbReference type="CDD" id="cd02440">
    <property type="entry name" value="AdoMet_MTases"/>
    <property type="match status" value="1"/>
</dbReference>
<dbReference type="PATRIC" id="fig|502682.8.peg.1920"/>
<dbReference type="InterPro" id="IPR002052">
    <property type="entry name" value="DNA_methylase_N6_adenine_CS"/>
</dbReference>
<evidence type="ECO:0000256" key="2">
    <source>
        <dbReference type="ARBA" id="ARBA00022679"/>
    </source>
</evidence>
<dbReference type="HAMAP" id="MF_02126">
    <property type="entry name" value="RF_methyltr_PrmC"/>
    <property type="match status" value="1"/>
</dbReference>
<dbReference type="Pfam" id="PF17827">
    <property type="entry name" value="PrmC_N"/>
    <property type="match status" value="1"/>
</dbReference>
<feature type="domain" description="Release factor glutamine methyltransferase N-terminal" evidence="6">
    <location>
        <begin position="5"/>
        <end position="71"/>
    </location>
</feature>
<dbReference type="KEGG" id="egn:BMF35_a0884"/>
<dbReference type="InterPro" id="IPR050320">
    <property type="entry name" value="N5-glutamine_MTase"/>
</dbReference>
<feature type="binding site" evidence="4">
    <location>
        <position position="137"/>
    </location>
    <ligand>
        <name>S-adenosyl-L-methionine</name>
        <dbReference type="ChEBI" id="CHEBI:59789"/>
    </ligand>
</feature>
<dbReference type="PROSITE" id="PS00092">
    <property type="entry name" value="N6_MTASE"/>
    <property type="match status" value="1"/>
</dbReference>
<comment type="catalytic activity">
    <reaction evidence="4">
        <text>L-glutaminyl-[peptide chain release factor] + S-adenosyl-L-methionine = N(5)-methyl-L-glutaminyl-[peptide chain release factor] + S-adenosyl-L-homocysteine + H(+)</text>
        <dbReference type="Rhea" id="RHEA:42896"/>
        <dbReference type="Rhea" id="RHEA-COMP:10271"/>
        <dbReference type="Rhea" id="RHEA-COMP:10272"/>
        <dbReference type="ChEBI" id="CHEBI:15378"/>
        <dbReference type="ChEBI" id="CHEBI:30011"/>
        <dbReference type="ChEBI" id="CHEBI:57856"/>
        <dbReference type="ChEBI" id="CHEBI:59789"/>
        <dbReference type="ChEBI" id="CHEBI:61891"/>
        <dbReference type="EC" id="2.1.1.297"/>
    </reaction>
</comment>
<dbReference type="InterPro" id="IPR004556">
    <property type="entry name" value="HemK-like"/>
</dbReference>
<dbReference type="Gene3D" id="3.40.50.150">
    <property type="entry name" value="Vaccinia Virus protein VP39"/>
    <property type="match status" value="1"/>
</dbReference>
<evidence type="ECO:0000256" key="3">
    <source>
        <dbReference type="ARBA" id="ARBA00022691"/>
    </source>
</evidence>
<keyword evidence="1 4" id="KW-0489">Methyltransferase</keyword>
<dbReference type="PANTHER" id="PTHR18895:SF74">
    <property type="entry name" value="MTRF1L RELEASE FACTOR GLUTAMINE METHYLTRANSFERASE"/>
    <property type="match status" value="1"/>
</dbReference>
<dbReference type="InterPro" id="IPR040758">
    <property type="entry name" value="PrmC_N"/>
</dbReference>
<evidence type="ECO:0000256" key="4">
    <source>
        <dbReference type="HAMAP-Rule" id="MF_02126"/>
    </source>
</evidence>
<evidence type="ECO:0000256" key="1">
    <source>
        <dbReference type="ARBA" id="ARBA00022603"/>
    </source>
</evidence>
<name>A0A0G9MM00_9SPHN</name>
<comment type="caution">
    <text evidence="7">The sequence shown here is derived from an EMBL/GenBank/DDBJ whole genome shotgun (WGS) entry which is preliminary data.</text>
</comment>
<dbReference type="Proteomes" id="UP000053070">
    <property type="component" value="Unassembled WGS sequence"/>
</dbReference>
<dbReference type="InterPro" id="IPR025714">
    <property type="entry name" value="Methyltranfer_dom"/>
</dbReference>
<dbReference type="EMBL" id="LBHC01000002">
    <property type="protein sequence ID" value="KLE31717.1"/>
    <property type="molecule type" value="Genomic_DNA"/>
</dbReference>